<dbReference type="GO" id="GO:0006906">
    <property type="term" value="P:vesicle fusion"/>
    <property type="evidence" value="ECO:0007669"/>
    <property type="project" value="TreeGrafter"/>
</dbReference>
<organism evidence="10">
    <name type="scientific">Leptosphaeria maculans (strain JN3 / isolate v23.1.3 / race Av1-4-5-6-7-8)</name>
    <name type="common">Blackleg fungus</name>
    <name type="synonym">Phoma lingam</name>
    <dbReference type="NCBI Taxonomy" id="985895"/>
    <lineage>
        <taxon>Eukaryota</taxon>
        <taxon>Fungi</taxon>
        <taxon>Dikarya</taxon>
        <taxon>Ascomycota</taxon>
        <taxon>Pezizomycotina</taxon>
        <taxon>Dothideomycetes</taxon>
        <taxon>Pleosporomycetidae</taxon>
        <taxon>Pleosporales</taxon>
        <taxon>Pleosporineae</taxon>
        <taxon>Leptosphaeriaceae</taxon>
        <taxon>Plenodomus</taxon>
        <taxon>Plenodomus lingam/Leptosphaeria maculans species complex</taxon>
    </lineage>
</organism>
<proteinExistence type="predicted"/>
<dbReference type="GO" id="GO:0005484">
    <property type="term" value="F:SNAP receptor activity"/>
    <property type="evidence" value="ECO:0007669"/>
    <property type="project" value="TreeGrafter"/>
</dbReference>
<dbReference type="EMBL" id="FP929134">
    <property type="protein sequence ID" value="CBX98844.1"/>
    <property type="molecule type" value="Genomic_DNA"/>
</dbReference>
<dbReference type="AlphaFoldDB" id="E5A5E6"/>
<protein>
    <recommendedName>
        <fullName evidence="8">Syntaxin N-terminal domain-containing protein</fullName>
    </recommendedName>
</protein>
<feature type="compositionally biased region" description="Polar residues" evidence="6">
    <location>
        <begin position="85"/>
        <end position="118"/>
    </location>
</feature>
<dbReference type="Proteomes" id="UP000002668">
    <property type="component" value="Genome"/>
</dbReference>
<gene>
    <name evidence="9" type="ORF">LEMA_P080830.1</name>
</gene>
<evidence type="ECO:0000256" key="3">
    <source>
        <dbReference type="ARBA" id="ARBA00022989"/>
    </source>
</evidence>
<feature type="region of interest" description="Disordered" evidence="6">
    <location>
        <begin position="1"/>
        <end position="35"/>
    </location>
</feature>
<dbReference type="Gene3D" id="1.20.58.70">
    <property type="match status" value="1"/>
</dbReference>
<feature type="transmembrane region" description="Helical" evidence="7">
    <location>
        <begin position="393"/>
        <end position="416"/>
    </location>
</feature>
<dbReference type="SUPFAM" id="SSF47661">
    <property type="entry name" value="t-snare proteins"/>
    <property type="match status" value="1"/>
</dbReference>
<keyword evidence="4 7" id="KW-0472">Membrane</keyword>
<dbReference type="PANTHER" id="PTHR19957">
    <property type="entry name" value="SYNTAXIN"/>
    <property type="match status" value="1"/>
</dbReference>
<dbReference type="VEuPathDB" id="FungiDB:LEMA_P080830.1"/>
<accession>E5A5E6</accession>
<evidence type="ECO:0000256" key="7">
    <source>
        <dbReference type="SAM" id="Phobius"/>
    </source>
</evidence>
<sequence>MSQQYNAYGGNPYGQNEGGYAGQQSNPYGGAGYGSSNPYGGGVSSAPTPTNSHCPARIFIQTPRRSTNRRWQYDEQLNPPAPLQQADSNYSQPSQYSQGGAALSQHNSHAQQTTQNVPHTDVPMSNLHGANSNNNNNNNNGAAAVGNSYGGPEQQHGARPLRQEDFLARVSGAKERINQLTSDIQAISTIHQRMLSSPDNRSSTELEAIVTQTQIRNTQIKDEIKFLERDAARDPGNSLKQSQVKNLKSTFKKQLEDFQREEADYSKRYREAIGRQYRIINPEATEEEVLEAQNSDWGDEGIFTQALKSNRSGQASSVLGAVRARHNDIQRIEKTMSELALLFTQLNEQVVYQEAQVVQAEEQTTQVKADTEKANVQLNEGIKSARRARKLKWWTLFVVLAILAILALVLGIYFGAVKK</sequence>
<keyword evidence="10" id="KW-1185">Reference proteome</keyword>
<dbReference type="GO" id="GO:0048278">
    <property type="term" value="P:vesicle docking"/>
    <property type="evidence" value="ECO:0007669"/>
    <property type="project" value="TreeGrafter"/>
</dbReference>
<dbReference type="GO" id="GO:0000149">
    <property type="term" value="F:SNARE binding"/>
    <property type="evidence" value="ECO:0007669"/>
    <property type="project" value="TreeGrafter"/>
</dbReference>
<dbReference type="PANTHER" id="PTHR19957:SF307">
    <property type="entry name" value="PROTEIN SSO1-RELATED"/>
    <property type="match status" value="1"/>
</dbReference>
<feature type="compositionally biased region" description="Low complexity" evidence="6">
    <location>
        <begin position="129"/>
        <end position="151"/>
    </location>
</feature>
<dbReference type="GO" id="GO:0006887">
    <property type="term" value="P:exocytosis"/>
    <property type="evidence" value="ECO:0007669"/>
    <property type="project" value="TreeGrafter"/>
</dbReference>
<evidence type="ECO:0000256" key="1">
    <source>
        <dbReference type="ARBA" id="ARBA00004211"/>
    </source>
</evidence>
<comment type="subcellular location">
    <subcellularLocation>
        <location evidence="1">Membrane</location>
        <topology evidence="1">Single-pass type IV membrane protein</topology>
    </subcellularLocation>
</comment>
<dbReference type="InterPro" id="IPR045242">
    <property type="entry name" value="Syntaxin"/>
</dbReference>
<dbReference type="CDD" id="cd15849">
    <property type="entry name" value="SNARE_Sso1"/>
    <property type="match status" value="1"/>
</dbReference>
<evidence type="ECO:0000256" key="6">
    <source>
        <dbReference type="SAM" id="MobiDB-lite"/>
    </source>
</evidence>
<keyword evidence="5" id="KW-0175">Coiled coil</keyword>
<evidence type="ECO:0000313" key="9">
    <source>
        <dbReference type="EMBL" id="CBX98844.1"/>
    </source>
</evidence>
<dbReference type="GO" id="GO:0012505">
    <property type="term" value="C:endomembrane system"/>
    <property type="evidence" value="ECO:0007669"/>
    <property type="project" value="TreeGrafter"/>
</dbReference>
<dbReference type="OrthoDB" id="10255013at2759"/>
<dbReference type="GO" id="GO:0005886">
    <property type="term" value="C:plasma membrane"/>
    <property type="evidence" value="ECO:0007669"/>
    <property type="project" value="TreeGrafter"/>
</dbReference>
<evidence type="ECO:0000256" key="2">
    <source>
        <dbReference type="ARBA" id="ARBA00022692"/>
    </source>
</evidence>
<reference evidence="10" key="1">
    <citation type="journal article" date="2011" name="Nat. Commun.">
        <title>Effector diversification within compartments of the Leptosphaeria maculans genome affected by Repeat-Induced Point mutations.</title>
        <authorList>
            <person name="Rouxel T."/>
            <person name="Grandaubert J."/>
            <person name="Hane J.K."/>
            <person name="Hoede C."/>
            <person name="van de Wouw A.P."/>
            <person name="Couloux A."/>
            <person name="Dominguez V."/>
            <person name="Anthouard V."/>
            <person name="Bally P."/>
            <person name="Bourras S."/>
            <person name="Cozijnsen A.J."/>
            <person name="Ciuffetti L.M."/>
            <person name="Degrave A."/>
            <person name="Dilmaghani A."/>
            <person name="Duret L."/>
            <person name="Fudal I."/>
            <person name="Goodwin S.B."/>
            <person name="Gout L."/>
            <person name="Glaser N."/>
            <person name="Linglin J."/>
            <person name="Kema G.H.J."/>
            <person name="Lapalu N."/>
            <person name="Lawrence C.B."/>
            <person name="May K."/>
            <person name="Meyer M."/>
            <person name="Ollivier B."/>
            <person name="Poulain J."/>
            <person name="Schoch C.L."/>
            <person name="Simon A."/>
            <person name="Spatafora J.W."/>
            <person name="Stachowiak A."/>
            <person name="Turgeon B.G."/>
            <person name="Tyler B.M."/>
            <person name="Vincent D."/>
            <person name="Weissenbach J."/>
            <person name="Amselem J."/>
            <person name="Quesneville H."/>
            <person name="Oliver R.P."/>
            <person name="Wincker P."/>
            <person name="Balesdent M.-H."/>
            <person name="Howlett B.J."/>
        </authorList>
    </citation>
    <scope>NUCLEOTIDE SEQUENCE [LARGE SCALE GENOMIC DNA]</scope>
    <source>
        <strain evidence="10">JN3 / isolate v23.1.3 / race Av1-4-5-6-7-8</strain>
    </source>
</reference>
<dbReference type="FunCoup" id="E5A5E6">
    <property type="interactions" value="539"/>
</dbReference>
<name>E5A5E6_LEPMJ</name>
<dbReference type="InterPro" id="IPR006011">
    <property type="entry name" value="Syntaxin_N"/>
</dbReference>
<dbReference type="STRING" id="985895.E5A5E6"/>
<dbReference type="GO" id="GO:0031201">
    <property type="term" value="C:SNARE complex"/>
    <property type="evidence" value="ECO:0007669"/>
    <property type="project" value="TreeGrafter"/>
</dbReference>
<evidence type="ECO:0000313" key="10">
    <source>
        <dbReference type="Proteomes" id="UP000002668"/>
    </source>
</evidence>
<dbReference type="OMA" id="PARIFIQ"/>
<dbReference type="GO" id="GO:0006886">
    <property type="term" value="P:intracellular protein transport"/>
    <property type="evidence" value="ECO:0007669"/>
    <property type="project" value="TreeGrafter"/>
</dbReference>
<dbReference type="InParanoid" id="E5A5E6"/>
<evidence type="ECO:0000256" key="5">
    <source>
        <dbReference type="SAM" id="Coils"/>
    </source>
</evidence>
<dbReference type="HOGENOM" id="CLU_042423_0_0_1"/>
<keyword evidence="3 7" id="KW-1133">Transmembrane helix</keyword>
<feature type="domain" description="Syntaxin N-terminal" evidence="8">
    <location>
        <begin position="158"/>
        <end position="270"/>
    </location>
</feature>
<evidence type="ECO:0000259" key="8">
    <source>
        <dbReference type="SMART" id="SM00503"/>
    </source>
</evidence>
<feature type="region of interest" description="Disordered" evidence="6">
    <location>
        <begin position="78"/>
        <end position="158"/>
    </location>
</feature>
<feature type="coiled-coil region" evidence="5">
    <location>
        <begin position="329"/>
        <end position="363"/>
    </location>
</feature>
<dbReference type="SMART" id="SM00503">
    <property type="entry name" value="SynN"/>
    <property type="match status" value="1"/>
</dbReference>
<dbReference type="eggNOG" id="KOG0810">
    <property type="taxonomic scope" value="Eukaryota"/>
</dbReference>
<dbReference type="InterPro" id="IPR010989">
    <property type="entry name" value="SNARE"/>
</dbReference>
<dbReference type="Pfam" id="PF00804">
    <property type="entry name" value="Syntaxin"/>
    <property type="match status" value="1"/>
</dbReference>
<evidence type="ECO:0000256" key="4">
    <source>
        <dbReference type="ARBA" id="ARBA00023136"/>
    </source>
</evidence>
<keyword evidence="2 7" id="KW-0812">Transmembrane</keyword>